<dbReference type="RefSeq" id="WP_175484787.1">
    <property type="nucleotide sequence ID" value="NZ_FORA01000001.1"/>
</dbReference>
<dbReference type="EMBL" id="FORA01000001">
    <property type="protein sequence ID" value="SFI41131.1"/>
    <property type="molecule type" value="Genomic_DNA"/>
</dbReference>
<reference evidence="1 2" key="1">
    <citation type="submission" date="2016-10" db="EMBL/GenBank/DDBJ databases">
        <authorList>
            <person name="de Groot N.N."/>
        </authorList>
    </citation>
    <scope>NUCLEOTIDE SEQUENCE [LARGE SCALE GENOMIC DNA]</scope>
    <source>
        <strain evidence="1 2">DSM 19073</strain>
    </source>
</reference>
<evidence type="ECO:0000313" key="1">
    <source>
        <dbReference type="EMBL" id="SFI41131.1"/>
    </source>
</evidence>
<sequence length="57" mass="6194">MQTEITFVAPRFQRTSAELDDGAEGYINPGRSARGLSDFLTRGLTDAGVTNFALEDN</sequence>
<organism evidence="1 2">
    <name type="scientific">Jannaschia pohangensis</name>
    <dbReference type="NCBI Taxonomy" id="390807"/>
    <lineage>
        <taxon>Bacteria</taxon>
        <taxon>Pseudomonadati</taxon>
        <taxon>Pseudomonadota</taxon>
        <taxon>Alphaproteobacteria</taxon>
        <taxon>Rhodobacterales</taxon>
        <taxon>Roseobacteraceae</taxon>
        <taxon>Jannaschia</taxon>
    </lineage>
</organism>
<dbReference type="AlphaFoldDB" id="A0A1I3HZL5"/>
<accession>A0A1I3HZL5</accession>
<gene>
    <name evidence="1" type="ORF">SAMN04488095_0761</name>
</gene>
<keyword evidence="2" id="KW-1185">Reference proteome</keyword>
<dbReference type="STRING" id="390807.SAMN04488095_0761"/>
<dbReference type="Proteomes" id="UP000199110">
    <property type="component" value="Unassembled WGS sequence"/>
</dbReference>
<evidence type="ECO:0000313" key="2">
    <source>
        <dbReference type="Proteomes" id="UP000199110"/>
    </source>
</evidence>
<protein>
    <submittedName>
        <fullName evidence="1">Uncharacterized protein</fullName>
    </submittedName>
</protein>
<name>A0A1I3HZL5_9RHOB</name>
<proteinExistence type="predicted"/>